<organism evidence="1 2">
    <name type="scientific">Meloidogyne enterolobii</name>
    <name type="common">Root-knot nematode worm</name>
    <name type="synonym">Meloidogyne mayaguensis</name>
    <dbReference type="NCBI Taxonomy" id="390850"/>
    <lineage>
        <taxon>Eukaryota</taxon>
        <taxon>Metazoa</taxon>
        <taxon>Ecdysozoa</taxon>
        <taxon>Nematoda</taxon>
        <taxon>Chromadorea</taxon>
        <taxon>Rhabditida</taxon>
        <taxon>Tylenchina</taxon>
        <taxon>Tylenchomorpha</taxon>
        <taxon>Tylenchoidea</taxon>
        <taxon>Meloidogynidae</taxon>
        <taxon>Meloidogyninae</taxon>
        <taxon>Meloidogyne</taxon>
    </lineage>
</organism>
<keyword evidence="2" id="KW-1185">Reference proteome</keyword>
<protein>
    <submittedName>
        <fullName evidence="1">Uncharacterized protein</fullName>
    </submittedName>
</protein>
<proteinExistence type="predicted"/>
<evidence type="ECO:0000313" key="2">
    <source>
        <dbReference type="Proteomes" id="UP001497535"/>
    </source>
</evidence>
<sequence length="532" mass="59064">MSAKPINEYSGKELLYRALEHVQTLAKPKAVKLDEGDTFNDAIQNCEWLKTEKKGVIKPDQLIKRRGKHSLVEIGTTDELSKWFNEKKGQYIQIEKTRGRLSKFILEPFVEHSQKDELYLAIYSQMNNDVILFLEEGGVDIGDVDSKARRLLVPVKEKDEEMQLNDKELNELLGKNLDTAKKSLVLPFIKELYEVYKKNHFTYLEINPLVVCSGKIYILDLAAKLDETASFLCSELWKTRDGEEIDFPAPFGRDLAKEEKHIAELDAKTGASLKLTILNRSGRIWTMVAGGGASVVFTDTICDLNGASELANYGEYSGDPSESQTFEYAKTILSIMTEGTPHPNGKVLIIGGSIANFTNVAATFKGIINAIETFAEKLRMHKVVIFVRRGGPNYQGGLRKFKEAASRLDIPIHVFGPETHMTSIVGAALGVKPIPEASLAPHTTGQFLLTPGHVEKSDSSTSQTQTTDSSMKTKSNGSVRNSEMTTTAGVTANEISQQIHSLFENNTKAIIWGQQTRAIQVVFSIFLLSVRV</sequence>
<dbReference type="Proteomes" id="UP001497535">
    <property type="component" value="Unassembled WGS sequence"/>
</dbReference>
<dbReference type="EMBL" id="CAVMJV010000007">
    <property type="protein sequence ID" value="CAK5033220.1"/>
    <property type="molecule type" value="Genomic_DNA"/>
</dbReference>
<name>A0ACB0Y6R5_MELEN</name>
<comment type="caution">
    <text evidence="1">The sequence shown here is derived from an EMBL/GenBank/DDBJ whole genome shotgun (WGS) entry which is preliminary data.</text>
</comment>
<accession>A0ACB0Y6R5</accession>
<gene>
    <name evidence="1" type="ORF">MENTE1834_LOCUS8053</name>
</gene>
<evidence type="ECO:0000313" key="1">
    <source>
        <dbReference type="EMBL" id="CAK5033220.1"/>
    </source>
</evidence>
<reference evidence="1" key="1">
    <citation type="submission" date="2023-11" db="EMBL/GenBank/DDBJ databases">
        <authorList>
            <person name="Poullet M."/>
        </authorList>
    </citation>
    <scope>NUCLEOTIDE SEQUENCE</scope>
    <source>
        <strain evidence="1">E1834</strain>
    </source>
</reference>